<reference evidence="9 10" key="1">
    <citation type="submission" date="2017-07" db="EMBL/GenBank/DDBJ databases">
        <title>Draft Genome Sequences of Select Purple Nonsulfur Bacteria.</title>
        <authorList>
            <person name="Lasarre B."/>
            <person name="Mckinlay J.B."/>
        </authorList>
    </citation>
    <scope>NUCLEOTIDE SEQUENCE [LARGE SCALE GENOMIC DNA]</scope>
    <source>
        <strain evidence="9 10">DSM 11907</strain>
    </source>
</reference>
<feature type="active site" description="Nucleophile" evidence="7">
    <location>
        <position position="148"/>
    </location>
</feature>
<dbReference type="InterPro" id="IPR038063">
    <property type="entry name" value="Transpep_catalytic_dom"/>
</dbReference>
<dbReference type="Pfam" id="PF03734">
    <property type="entry name" value="YkuD"/>
    <property type="match status" value="1"/>
</dbReference>
<feature type="active site" description="Proton donor/acceptor" evidence="7">
    <location>
        <position position="136"/>
    </location>
</feature>
<keyword evidence="4 7" id="KW-0133">Cell shape</keyword>
<evidence type="ECO:0000313" key="9">
    <source>
        <dbReference type="EMBL" id="RAI34954.1"/>
    </source>
</evidence>
<dbReference type="CDD" id="cd16913">
    <property type="entry name" value="YkuD_like"/>
    <property type="match status" value="1"/>
</dbReference>
<dbReference type="UniPathway" id="UPA00219"/>
<evidence type="ECO:0000259" key="8">
    <source>
        <dbReference type="PROSITE" id="PS52029"/>
    </source>
</evidence>
<feature type="domain" description="L,D-TPase catalytic" evidence="8">
    <location>
        <begin position="1"/>
        <end position="172"/>
    </location>
</feature>
<sequence>MVRARPGAPTRGWLIAGPLRLPVALGRTGLKADKHEGDGGTPRGRFRPVRLWWRADRGPFPRSGLPTTRITRDLAWCEDPTDRRYNKPFRRLKRADGTAEPGDVLWRDDRLYDLVIEIDHNRRPRVAGRGSAVFIHVARAGFSPTAGCVALTPGDLRRLLEKIGPRTRIVVG</sequence>
<comment type="similarity">
    <text evidence="2">Belongs to the YkuD family.</text>
</comment>
<dbReference type="AlphaFoldDB" id="A0A327KA78"/>
<organism evidence="9 10">
    <name type="scientific">Rhodoplanes elegans</name>
    <dbReference type="NCBI Taxonomy" id="29408"/>
    <lineage>
        <taxon>Bacteria</taxon>
        <taxon>Pseudomonadati</taxon>
        <taxon>Pseudomonadota</taxon>
        <taxon>Alphaproteobacteria</taxon>
        <taxon>Hyphomicrobiales</taxon>
        <taxon>Nitrobacteraceae</taxon>
        <taxon>Rhodoplanes</taxon>
    </lineage>
</organism>
<dbReference type="GO" id="GO:0016740">
    <property type="term" value="F:transferase activity"/>
    <property type="evidence" value="ECO:0007669"/>
    <property type="project" value="UniProtKB-KW"/>
</dbReference>
<dbReference type="GO" id="GO:0071555">
    <property type="term" value="P:cell wall organization"/>
    <property type="evidence" value="ECO:0007669"/>
    <property type="project" value="UniProtKB-UniRule"/>
</dbReference>
<keyword evidence="5 7" id="KW-0573">Peptidoglycan synthesis</keyword>
<dbReference type="PANTHER" id="PTHR38589:SF1">
    <property type="entry name" value="BLR0621 PROTEIN"/>
    <property type="match status" value="1"/>
</dbReference>
<dbReference type="PANTHER" id="PTHR38589">
    <property type="entry name" value="BLR0621 PROTEIN"/>
    <property type="match status" value="1"/>
</dbReference>
<keyword evidence="6 7" id="KW-0961">Cell wall biogenesis/degradation</keyword>
<evidence type="ECO:0000256" key="4">
    <source>
        <dbReference type="ARBA" id="ARBA00022960"/>
    </source>
</evidence>
<dbReference type="GO" id="GO:0009252">
    <property type="term" value="P:peptidoglycan biosynthetic process"/>
    <property type="evidence" value="ECO:0007669"/>
    <property type="project" value="UniProtKB-UniPathway"/>
</dbReference>
<evidence type="ECO:0000256" key="5">
    <source>
        <dbReference type="ARBA" id="ARBA00022984"/>
    </source>
</evidence>
<evidence type="ECO:0000313" key="10">
    <source>
        <dbReference type="Proteomes" id="UP000248863"/>
    </source>
</evidence>
<name>A0A327KA78_9BRAD</name>
<accession>A0A327KA78</accession>
<comment type="pathway">
    <text evidence="1 7">Cell wall biogenesis; peptidoglycan biosynthesis.</text>
</comment>
<dbReference type="GO" id="GO:0004180">
    <property type="term" value="F:carboxypeptidase activity"/>
    <property type="evidence" value="ECO:0007669"/>
    <property type="project" value="UniProtKB-ARBA"/>
</dbReference>
<dbReference type="InterPro" id="IPR005490">
    <property type="entry name" value="LD_TPept_cat_dom"/>
</dbReference>
<dbReference type="Proteomes" id="UP000248863">
    <property type="component" value="Unassembled WGS sequence"/>
</dbReference>
<dbReference type="SUPFAM" id="SSF141523">
    <property type="entry name" value="L,D-transpeptidase catalytic domain-like"/>
    <property type="match status" value="1"/>
</dbReference>
<evidence type="ECO:0000256" key="2">
    <source>
        <dbReference type="ARBA" id="ARBA00005992"/>
    </source>
</evidence>
<proteinExistence type="inferred from homology"/>
<evidence type="ECO:0000256" key="1">
    <source>
        <dbReference type="ARBA" id="ARBA00004752"/>
    </source>
</evidence>
<evidence type="ECO:0000256" key="7">
    <source>
        <dbReference type="PROSITE-ProRule" id="PRU01373"/>
    </source>
</evidence>
<dbReference type="GO" id="GO:0008360">
    <property type="term" value="P:regulation of cell shape"/>
    <property type="evidence" value="ECO:0007669"/>
    <property type="project" value="UniProtKB-UniRule"/>
</dbReference>
<dbReference type="OrthoDB" id="9804204at2"/>
<gene>
    <name evidence="9" type="ORF">CH338_20025</name>
</gene>
<evidence type="ECO:0000256" key="3">
    <source>
        <dbReference type="ARBA" id="ARBA00022679"/>
    </source>
</evidence>
<dbReference type="EMBL" id="NPEU01000283">
    <property type="protein sequence ID" value="RAI34954.1"/>
    <property type="molecule type" value="Genomic_DNA"/>
</dbReference>
<protein>
    <submittedName>
        <fullName evidence="9">L,D-transpeptidase catalytic domain protein</fullName>
    </submittedName>
</protein>
<evidence type="ECO:0000256" key="6">
    <source>
        <dbReference type="ARBA" id="ARBA00023316"/>
    </source>
</evidence>
<keyword evidence="3" id="KW-0808">Transferase</keyword>
<dbReference type="PROSITE" id="PS52029">
    <property type="entry name" value="LD_TPASE"/>
    <property type="match status" value="1"/>
</dbReference>
<keyword evidence="10" id="KW-1185">Reference proteome</keyword>
<comment type="caution">
    <text evidence="9">The sequence shown here is derived from an EMBL/GenBank/DDBJ whole genome shotgun (WGS) entry which is preliminary data.</text>
</comment>